<evidence type="ECO:0000259" key="2">
    <source>
        <dbReference type="PROSITE" id="PS51096"/>
    </source>
</evidence>
<reference evidence="3 4" key="1">
    <citation type="submission" date="2019-03" db="EMBL/GenBank/DDBJ databases">
        <title>Genomic Encyclopedia of Type Strains, Phase IV (KMG-IV): sequencing the most valuable type-strain genomes for metagenomic binning, comparative biology and taxonomic classification.</title>
        <authorList>
            <person name="Goeker M."/>
        </authorList>
    </citation>
    <scope>NUCLEOTIDE SEQUENCE [LARGE SCALE GENOMIC DNA]</scope>
    <source>
        <strain evidence="3 4">DSM 100048</strain>
    </source>
</reference>
<name>A0A4R3ULN9_9BURK</name>
<dbReference type="RefSeq" id="WP_132478273.1">
    <property type="nucleotide sequence ID" value="NZ_JBEBWM010000087.1"/>
</dbReference>
<dbReference type="InterPro" id="IPR004701">
    <property type="entry name" value="PTS_EIIA_man-typ"/>
</dbReference>
<evidence type="ECO:0000313" key="3">
    <source>
        <dbReference type="EMBL" id="TCU92606.1"/>
    </source>
</evidence>
<dbReference type="GO" id="GO:0016020">
    <property type="term" value="C:membrane"/>
    <property type="evidence" value="ECO:0007669"/>
    <property type="project" value="InterPro"/>
</dbReference>
<dbReference type="Proteomes" id="UP000294692">
    <property type="component" value="Unassembled WGS sequence"/>
</dbReference>
<protein>
    <submittedName>
        <fullName evidence="3">PTS system ascorbate-specific IIA component</fullName>
    </submittedName>
</protein>
<dbReference type="InterPro" id="IPR036662">
    <property type="entry name" value="PTS_EIIA_man-typ_sf"/>
</dbReference>
<dbReference type="SUPFAM" id="SSF53062">
    <property type="entry name" value="PTS system fructose IIA component-like"/>
    <property type="match status" value="1"/>
</dbReference>
<dbReference type="InterPro" id="IPR051471">
    <property type="entry name" value="Bacterial_PTS_sugar_comp"/>
</dbReference>
<dbReference type="PROSITE" id="PS51096">
    <property type="entry name" value="PTS_EIIA_TYPE_4"/>
    <property type="match status" value="1"/>
</dbReference>
<dbReference type="PANTHER" id="PTHR33799:SF1">
    <property type="entry name" value="PTS SYSTEM MANNOSE-SPECIFIC EIIAB COMPONENT-RELATED"/>
    <property type="match status" value="1"/>
</dbReference>
<gene>
    <name evidence="3" type="ORF">EV686_11443</name>
</gene>
<dbReference type="GO" id="GO:0009401">
    <property type="term" value="P:phosphoenolpyruvate-dependent sugar phosphotransferase system"/>
    <property type="evidence" value="ECO:0007669"/>
    <property type="project" value="InterPro"/>
</dbReference>
<comment type="caution">
    <text evidence="3">The sequence shown here is derived from an EMBL/GenBank/DDBJ whole genome shotgun (WGS) entry which is preliminary data.</text>
</comment>
<organism evidence="3 4">
    <name type="scientific">Paracandidimonas soli</name>
    <dbReference type="NCBI Taxonomy" id="1917182"/>
    <lineage>
        <taxon>Bacteria</taxon>
        <taxon>Pseudomonadati</taxon>
        <taxon>Pseudomonadota</taxon>
        <taxon>Betaproteobacteria</taxon>
        <taxon>Burkholderiales</taxon>
        <taxon>Alcaligenaceae</taxon>
        <taxon>Paracandidimonas</taxon>
    </lineage>
</organism>
<dbReference type="Gene3D" id="3.40.50.510">
    <property type="entry name" value="Phosphotransferase system, mannose-type IIA component"/>
    <property type="match status" value="1"/>
</dbReference>
<proteinExistence type="predicted"/>
<evidence type="ECO:0000256" key="1">
    <source>
        <dbReference type="ARBA" id="ARBA00022679"/>
    </source>
</evidence>
<keyword evidence="4" id="KW-1185">Reference proteome</keyword>
<keyword evidence="1" id="KW-0808">Transferase</keyword>
<dbReference type="GO" id="GO:0016740">
    <property type="term" value="F:transferase activity"/>
    <property type="evidence" value="ECO:0007669"/>
    <property type="project" value="UniProtKB-KW"/>
</dbReference>
<sequence length="136" mass="14806">MVRIVLVMHEPMGAAFSACAEHVLGRRPDMTVFDVPPDGRPEDLVPRLEQLLMEHSADETLVLCDLYGATPFNIAVQALKQGMARGLVAHLITGTNVCMVLKALTDQSREPEKLAERVRQGALRGIVSADEACCNP</sequence>
<dbReference type="OrthoDB" id="8795346at2"/>
<accession>A0A4R3ULN9</accession>
<dbReference type="AlphaFoldDB" id="A0A4R3ULN9"/>
<evidence type="ECO:0000313" key="4">
    <source>
        <dbReference type="Proteomes" id="UP000294692"/>
    </source>
</evidence>
<dbReference type="Pfam" id="PF03610">
    <property type="entry name" value="EIIA-man"/>
    <property type="match status" value="1"/>
</dbReference>
<dbReference type="PANTHER" id="PTHR33799">
    <property type="entry name" value="PTS PERMEASE-RELATED-RELATED"/>
    <property type="match status" value="1"/>
</dbReference>
<dbReference type="EMBL" id="SMBX01000014">
    <property type="protein sequence ID" value="TCU92606.1"/>
    <property type="molecule type" value="Genomic_DNA"/>
</dbReference>
<feature type="domain" description="PTS EIIA type-4" evidence="2">
    <location>
        <begin position="1"/>
        <end position="126"/>
    </location>
</feature>